<dbReference type="STRING" id="525245.HMPREF0044_1300"/>
<organism evidence="1 2">
    <name type="scientific">Gleimia coleocanis DSM 15436</name>
    <dbReference type="NCBI Taxonomy" id="525245"/>
    <lineage>
        <taxon>Bacteria</taxon>
        <taxon>Bacillati</taxon>
        <taxon>Actinomycetota</taxon>
        <taxon>Actinomycetes</taxon>
        <taxon>Actinomycetales</taxon>
        <taxon>Actinomycetaceae</taxon>
        <taxon>Gleimia</taxon>
    </lineage>
</organism>
<dbReference type="EMBL" id="ACFG01000034">
    <property type="protein sequence ID" value="EEH63376.1"/>
    <property type="molecule type" value="Genomic_DNA"/>
</dbReference>
<name>C0W1L0_9ACTO</name>
<dbReference type="RefSeq" id="WP_006546158.1">
    <property type="nucleotide sequence ID" value="NZ_DS999540.1"/>
</dbReference>
<dbReference type="OrthoDB" id="5184241at2"/>
<keyword evidence="2" id="KW-1185">Reference proteome</keyword>
<dbReference type="eggNOG" id="COG2522">
    <property type="taxonomic scope" value="Bacteria"/>
</dbReference>
<gene>
    <name evidence="1" type="ORF">HMPREF0044_1300</name>
</gene>
<comment type="caution">
    <text evidence="1">The sequence shown here is derived from an EMBL/GenBank/DDBJ whole genome shotgun (WGS) entry which is preliminary data.</text>
</comment>
<accession>C0W1L0</accession>
<dbReference type="Proteomes" id="UP000010301">
    <property type="component" value="Unassembled WGS sequence"/>
</dbReference>
<reference evidence="1 2" key="1">
    <citation type="submission" date="2009-01" db="EMBL/GenBank/DDBJ databases">
        <authorList>
            <person name="Qin X."/>
            <person name="Bachman B."/>
            <person name="Battles P."/>
            <person name="Bell A."/>
            <person name="Bess C."/>
            <person name="Bickham C."/>
            <person name="Chaboub L."/>
            <person name="Chen D."/>
            <person name="Coyle M."/>
            <person name="Deiros D.R."/>
            <person name="Dinh H."/>
            <person name="Forbes L."/>
            <person name="Fowler G."/>
            <person name="Francisco L."/>
            <person name="Fu Q."/>
            <person name="Gubbala S."/>
            <person name="Hale W."/>
            <person name="Han Y."/>
            <person name="Hemphill L."/>
            <person name="Highlander S.K."/>
            <person name="Hirani K."/>
            <person name="Hogues M."/>
            <person name="Jackson L."/>
            <person name="Jakkamsetti A."/>
            <person name="Javaid M."/>
            <person name="Jiang H."/>
            <person name="Korchina V."/>
            <person name="Kovar C."/>
            <person name="Lara F."/>
            <person name="Lee S."/>
            <person name="Mata R."/>
            <person name="Mathew T."/>
            <person name="Moen C."/>
            <person name="Morales K."/>
            <person name="Munidasa M."/>
            <person name="Nazareth L."/>
            <person name="Ngo R."/>
            <person name="Nguyen L."/>
            <person name="Okwuonu G."/>
            <person name="Ongeri F."/>
            <person name="Patil S."/>
            <person name="Petrosino J."/>
            <person name="Pham C."/>
            <person name="Pham P."/>
            <person name="Pu L.-L."/>
            <person name="Puazo M."/>
            <person name="Raj R."/>
            <person name="Reid J."/>
            <person name="Rouhana J."/>
            <person name="Saada N."/>
            <person name="Shang Y."/>
            <person name="Simmons D."/>
            <person name="Thornton R."/>
            <person name="Warren J."/>
            <person name="Weissenberger G."/>
            <person name="Zhang J."/>
            <person name="Zhang L."/>
            <person name="Zhou C."/>
            <person name="Zhu D."/>
            <person name="Muzny D."/>
            <person name="Worley K."/>
            <person name="Gibbs R."/>
        </authorList>
    </citation>
    <scope>NUCLEOTIDE SEQUENCE [LARGE SCALE GENOMIC DNA]</scope>
    <source>
        <strain evidence="1 2">DSM 15436</strain>
    </source>
</reference>
<evidence type="ECO:0000313" key="2">
    <source>
        <dbReference type="Proteomes" id="UP000010301"/>
    </source>
</evidence>
<protein>
    <submittedName>
        <fullName evidence="1">Uncharacterized protein</fullName>
    </submittedName>
</protein>
<sequence length="196" mass="21404">MYVITADQKKSTKTKVDLVPKALQELKIIKTVLPFERTVGDEIQGVIKDSEEALKAIKIIVAMGEWHCGLGVGNANLNNATKTTEATGEAFVKARHAVEEAKKHYLGLAVQSDAKTTTVSQLEALLRTKAILVSGRSQRQKEIIEKREALASANEVAEKLKLSKGTISKSLRTSNWEVETSTDSLALSLMEEIDNA</sequence>
<dbReference type="AlphaFoldDB" id="C0W1L0"/>
<dbReference type="HOGENOM" id="CLU_077332_1_1_11"/>
<proteinExistence type="predicted"/>
<evidence type="ECO:0000313" key="1">
    <source>
        <dbReference type="EMBL" id="EEH63376.1"/>
    </source>
</evidence>
<dbReference type="Pfam" id="PF16264">
    <property type="entry name" value="SatD"/>
    <property type="match status" value="1"/>
</dbReference>
<dbReference type="InterPro" id="IPR032580">
    <property type="entry name" value="SatD"/>
</dbReference>